<dbReference type="EMBL" id="JAZGQO010000001">
    <property type="protein sequence ID" value="KAK6196261.1"/>
    <property type="molecule type" value="Genomic_DNA"/>
</dbReference>
<evidence type="ECO:0000256" key="1">
    <source>
        <dbReference type="SAM" id="SignalP"/>
    </source>
</evidence>
<protein>
    <submittedName>
        <fullName evidence="2">Uncharacterized protein</fullName>
    </submittedName>
</protein>
<sequence length="114" mass="12998">MTSTCCLVLLVVCVVLMVGVWSDCDIGLNGGKNFCEIGNVKLRINETRVLSRTCKECMCSKEYWICCGMGYRDASVKERGCFIKIYENCCYQFVKTYDENIPCSSMQCLQRSHK</sequence>
<feature type="chain" id="PRO_5042818281" evidence="1">
    <location>
        <begin position="23"/>
        <end position="114"/>
    </location>
</feature>
<accession>A0AAN8K7A5</accession>
<evidence type="ECO:0000313" key="2">
    <source>
        <dbReference type="EMBL" id="KAK6196261.1"/>
    </source>
</evidence>
<name>A0AAN8K7A5_PATCE</name>
<dbReference type="AlphaFoldDB" id="A0AAN8K7A5"/>
<dbReference type="Proteomes" id="UP001347796">
    <property type="component" value="Unassembled WGS sequence"/>
</dbReference>
<feature type="signal peptide" evidence="1">
    <location>
        <begin position="1"/>
        <end position="22"/>
    </location>
</feature>
<keyword evidence="1" id="KW-0732">Signal</keyword>
<proteinExistence type="predicted"/>
<organism evidence="2 3">
    <name type="scientific">Patella caerulea</name>
    <name type="common">Rayed Mediterranean limpet</name>
    <dbReference type="NCBI Taxonomy" id="87958"/>
    <lineage>
        <taxon>Eukaryota</taxon>
        <taxon>Metazoa</taxon>
        <taxon>Spiralia</taxon>
        <taxon>Lophotrochozoa</taxon>
        <taxon>Mollusca</taxon>
        <taxon>Gastropoda</taxon>
        <taxon>Patellogastropoda</taxon>
        <taxon>Patelloidea</taxon>
        <taxon>Patellidae</taxon>
        <taxon>Patella</taxon>
    </lineage>
</organism>
<gene>
    <name evidence="2" type="ORF">SNE40_001516</name>
</gene>
<evidence type="ECO:0000313" key="3">
    <source>
        <dbReference type="Proteomes" id="UP001347796"/>
    </source>
</evidence>
<reference evidence="2 3" key="1">
    <citation type="submission" date="2024-01" db="EMBL/GenBank/DDBJ databases">
        <title>The genome of the rayed Mediterranean limpet Patella caerulea (Linnaeus, 1758).</title>
        <authorList>
            <person name="Anh-Thu Weber A."/>
            <person name="Halstead-Nussloch G."/>
        </authorList>
    </citation>
    <scope>NUCLEOTIDE SEQUENCE [LARGE SCALE GENOMIC DNA]</scope>
    <source>
        <strain evidence="2">AATW-2023a</strain>
        <tissue evidence="2">Whole specimen</tissue>
    </source>
</reference>
<dbReference type="Gene3D" id="2.60.40.1900">
    <property type="entry name" value="Beta-microseminoprotein (PSP94) domain"/>
    <property type="match status" value="1"/>
</dbReference>
<keyword evidence="3" id="KW-1185">Reference proteome</keyword>
<comment type="caution">
    <text evidence="2">The sequence shown here is derived from an EMBL/GenBank/DDBJ whole genome shotgun (WGS) entry which is preliminary data.</text>
</comment>